<proteinExistence type="predicted"/>
<feature type="transmembrane region" description="Helical" evidence="1">
    <location>
        <begin position="40"/>
        <end position="60"/>
    </location>
</feature>
<organism evidence="2 3">
    <name type="scientific">Microbacterium pseudoresistens</name>
    <dbReference type="NCBI Taxonomy" id="640634"/>
    <lineage>
        <taxon>Bacteria</taxon>
        <taxon>Bacillati</taxon>
        <taxon>Actinomycetota</taxon>
        <taxon>Actinomycetes</taxon>
        <taxon>Micrococcales</taxon>
        <taxon>Microbacteriaceae</taxon>
        <taxon>Microbacterium</taxon>
    </lineage>
</organism>
<evidence type="ECO:0000313" key="3">
    <source>
        <dbReference type="Proteomes" id="UP000552045"/>
    </source>
</evidence>
<keyword evidence="1" id="KW-0472">Membrane</keyword>
<gene>
    <name evidence="2" type="ORF">BKA02_002490</name>
</gene>
<dbReference type="EMBL" id="JACCBH010000001">
    <property type="protein sequence ID" value="NYD55435.1"/>
    <property type="molecule type" value="Genomic_DNA"/>
</dbReference>
<feature type="transmembrane region" description="Helical" evidence="1">
    <location>
        <begin position="72"/>
        <end position="92"/>
    </location>
</feature>
<dbReference type="AlphaFoldDB" id="A0A7Y9JNK8"/>
<dbReference type="RefSeq" id="WP_179434505.1">
    <property type="nucleotide sequence ID" value="NZ_BAABLC010000004.1"/>
</dbReference>
<keyword evidence="1" id="KW-0812">Transmembrane</keyword>
<keyword evidence="3" id="KW-1185">Reference proteome</keyword>
<keyword evidence="1" id="KW-1133">Transmembrane helix</keyword>
<accession>A0A7Y9JNK8</accession>
<name>A0A7Y9JNK8_9MICO</name>
<comment type="caution">
    <text evidence="2">The sequence shown here is derived from an EMBL/GenBank/DDBJ whole genome shotgun (WGS) entry which is preliminary data.</text>
</comment>
<feature type="transmembrane region" description="Helical" evidence="1">
    <location>
        <begin position="98"/>
        <end position="116"/>
    </location>
</feature>
<evidence type="ECO:0000313" key="2">
    <source>
        <dbReference type="EMBL" id="NYD55435.1"/>
    </source>
</evidence>
<evidence type="ECO:0000256" key="1">
    <source>
        <dbReference type="SAM" id="Phobius"/>
    </source>
</evidence>
<reference evidence="2 3" key="1">
    <citation type="submission" date="2020-07" db="EMBL/GenBank/DDBJ databases">
        <title>Sequencing the genomes of 1000 actinobacteria strains.</title>
        <authorList>
            <person name="Klenk H.-P."/>
        </authorList>
    </citation>
    <scope>NUCLEOTIDE SEQUENCE [LARGE SCALE GENOMIC DNA]</scope>
    <source>
        <strain evidence="2 3">DSM 22185</strain>
    </source>
</reference>
<sequence length="229" mass="24723">MFVVQTLVSAADELLASAVPWMASFEPILSPRLSRDDAVRGAIMTAVFGAAFVWLATAGVSGRGNDRVPRQVCAAAVSIGLVVGALLGTLYATTWAGAGLAIAVSLGLGLVAIRLIRQTRAGLVTLKATARRDAEVKARGRFVRGEIITLRFLRRWRSGSPEFQAKVRFLTSHGWRVVESRLVTEPHEAPVIGGTALVWHLDTNGMEHVVVEPDPHSRRDPEAILRYAP</sequence>
<protein>
    <submittedName>
        <fullName evidence="2">Uncharacterized protein</fullName>
    </submittedName>
</protein>
<dbReference type="Proteomes" id="UP000552045">
    <property type="component" value="Unassembled WGS sequence"/>
</dbReference>